<feature type="domain" description="ABC transmembrane type-1" evidence="10">
    <location>
        <begin position="34"/>
        <end position="230"/>
    </location>
</feature>
<organism evidence="11 12">
    <name type="scientific">Hazenella coriacea</name>
    <dbReference type="NCBI Taxonomy" id="1179467"/>
    <lineage>
        <taxon>Bacteria</taxon>
        <taxon>Bacillati</taxon>
        <taxon>Bacillota</taxon>
        <taxon>Bacilli</taxon>
        <taxon>Bacillales</taxon>
        <taxon>Thermoactinomycetaceae</taxon>
        <taxon>Hazenella</taxon>
    </lineage>
</organism>
<feature type="transmembrane region" description="Helical" evidence="9">
    <location>
        <begin position="76"/>
        <end position="97"/>
    </location>
</feature>
<dbReference type="Pfam" id="PF00528">
    <property type="entry name" value="BPD_transp_1"/>
    <property type="match status" value="1"/>
</dbReference>
<dbReference type="InterPro" id="IPR010065">
    <property type="entry name" value="AA_ABC_transptr_permease_3TM"/>
</dbReference>
<evidence type="ECO:0000256" key="5">
    <source>
        <dbReference type="ARBA" id="ARBA00022692"/>
    </source>
</evidence>
<dbReference type="InterPro" id="IPR035906">
    <property type="entry name" value="MetI-like_sf"/>
</dbReference>
<keyword evidence="5 9" id="KW-0812">Transmembrane</keyword>
<keyword evidence="12" id="KW-1185">Reference proteome</keyword>
<dbReference type="EMBL" id="SMAG01000002">
    <property type="protein sequence ID" value="TCS95648.1"/>
    <property type="molecule type" value="Genomic_DNA"/>
</dbReference>
<keyword evidence="4" id="KW-1003">Cell membrane</keyword>
<dbReference type="CDD" id="cd06261">
    <property type="entry name" value="TM_PBP2"/>
    <property type="match status" value="1"/>
</dbReference>
<dbReference type="OrthoDB" id="9805999at2"/>
<feature type="transmembrane region" description="Helical" evidence="9">
    <location>
        <begin position="29"/>
        <end position="55"/>
    </location>
</feature>
<comment type="caution">
    <text evidence="11">The sequence shown here is derived from an EMBL/GenBank/DDBJ whole genome shotgun (WGS) entry which is preliminary data.</text>
</comment>
<name>A0A4R3L8W5_9BACL</name>
<dbReference type="SUPFAM" id="SSF161098">
    <property type="entry name" value="MetI-like"/>
    <property type="match status" value="1"/>
</dbReference>
<dbReference type="GO" id="GO:0043190">
    <property type="term" value="C:ATP-binding cassette (ABC) transporter complex"/>
    <property type="evidence" value="ECO:0007669"/>
    <property type="project" value="InterPro"/>
</dbReference>
<evidence type="ECO:0000259" key="10">
    <source>
        <dbReference type="PROSITE" id="PS50928"/>
    </source>
</evidence>
<dbReference type="InterPro" id="IPR000515">
    <property type="entry name" value="MetI-like"/>
</dbReference>
<evidence type="ECO:0000256" key="7">
    <source>
        <dbReference type="ARBA" id="ARBA00022989"/>
    </source>
</evidence>
<evidence type="ECO:0000256" key="6">
    <source>
        <dbReference type="ARBA" id="ARBA00022970"/>
    </source>
</evidence>
<reference evidence="11 12" key="1">
    <citation type="submission" date="2019-03" db="EMBL/GenBank/DDBJ databases">
        <title>Genomic Encyclopedia of Type Strains, Phase IV (KMG-IV): sequencing the most valuable type-strain genomes for metagenomic binning, comparative biology and taxonomic classification.</title>
        <authorList>
            <person name="Goeker M."/>
        </authorList>
    </citation>
    <scope>NUCLEOTIDE SEQUENCE [LARGE SCALE GENOMIC DNA]</scope>
    <source>
        <strain evidence="11 12">DSM 45707</strain>
    </source>
</reference>
<keyword evidence="7 9" id="KW-1133">Transmembrane helix</keyword>
<dbReference type="GO" id="GO:0022857">
    <property type="term" value="F:transmembrane transporter activity"/>
    <property type="evidence" value="ECO:0007669"/>
    <property type="project" value="InterPro"/>
</dbReference>
<evidence type="ECO:0000256" key="1">
    <source>
        <dbReference type="ARBA" id="ARBA00004651"/>
    </source>
</evidence>
<proteinExistence type="inferred from homology"/>
<dbReference type="PANTHER" id="PTHR30614:SF20">
    <property type="entry name" value="GLUTAMINE TRANSPORT SYSTEM PERMEASE PROTEIN GLNP"/>
    <property type="match status" value="1"/>
</dbReference>
<dbReference type="AlphaFoldDB" id="A0A4R3L8W5"/>
<dbReference type="FunFam" id="1.10.3720.10:FF:000033">
    <property type="entry name" value="Polar amino acid ABC transporter permease"/>
    <property type="match status" value="1"/>
</dbReference>
<keyword evidence="8 9" id="KW-0472">Membrane</keyword>
<keyword evidence="6" id="KW-0029">Amino-acid transport</keyword>
<dbReference type="NCBIfam" id="TIGR01726">
    <property type="entry name" value="HEQRo_perm_3TM"/>
    <property type="match status" value="1"/>
</dbReference>
<dbReference type="PROSITE" id="PS50928">
    <property type="entry name" value="ABC_TM1"/>
    <property type="match status" value="1"/>
</dbReference>
<evidence type="ECO:0000256" key="3">
    <source>
        <dbReference type="ARBA" id="ARBA00022448"/>
    </source>
</evidence>
<evidence type="ECO:0000256" key="8">
    <source>
        <dbReference type="ARBA" id="ARBA00023136"/>
    </source>
</evidence>
<dbReference type="RefSeq" id="WP_131923637.1">
    <property type="nucleotide sequence ID" value="NZ_SMAG01000002.1"/>
</dbReference>
<gene>
    <name evidence="11" type="ORF">EDD58_102223</name>
</gene>
<dbReference type="InterPro" id="IPR043429">
    <property type="entry name" value="ArtM/GltK/GlnP/TcyL/YhdX-like"/>
</dbReference>
<feature type="transmembrane region" description="Helical" evidence="9">
    <location>
        <begin position="212"/>
        <end position="233"/>
    </location>
</feature>
<dbReference type="Gene3D" id="1.10.3720.10">
    <property type="entry name" value="MetI-like"/>
    <property type="match status" value="1"/>
</dbReference>
<sequence length="244" mass="27100">MLVAGIDINQFFIDFLNVDWSVIGEYKDLFIRGFFMTILLSVVGICVGLMIGLLLSLMRISGKKWLDFPAKVYVDLFRGTPLLLQIYVIHFAFLPTLTMDLLGANESPSGMVSGFVALSLNAGAYIAEISRGGIQSIDKGQMEAARSLGMTYGQAMRHVILPQAFKRSLPPLGNEFISLTKDSSLVAVLAVNDITYAAFTTAKNTLEKWAPYLTVGLMYLVLTFILSRIIFYLEKRFSVNLSKR</sequence>
<accession>A0A4R3L8W5</accession>
<evidence type="ECO:0000313" key="11">
    <source>
        <dbReference type="EMBL" id="TCS95648.1"/>
    </source>
</evidence>
<dbReference type="PANTHER" id="PTHR30614">
    <property type="entry name" value="MEMBRANE COMPONENT OF AMINO ACID ABC TRANSPORTER"/>
    <property type="match status" value="1"/>
</dbReference>
<evidence type="ECO:0000256" key="2">
    <source>
        <dbReference type="ARBA" id="ARBA00010072"/>
    </source>
</evidence>
<comment type="subcellular location">
    <subcellularLocation>
        <location evidence="1 9">Cell membrane</location>
        <topology evidence="1 9">Multi-pass membrane protein</topology>
    </subcellularLocation>
</comment>
<evidence type="ECO:0000313" key="12">
    <source>
        <dbReference type="Proteomes" id="UP000294937"/>
    </source>
</evidence>
<protein>
    <submittedName>
        <fullName evidence="11">Amino acid ABC transporter membrane protein (PAAT family)</fullName>
    </submittedName>
</protein>
<keyword evidence="3 9" id="KW-0813">Transport</keyword>
<dbReference type="Proteomes" id="UP000294937">
    <property type="component" value="Unassembled WGS sequence"/>
</dbReference>
<dbReference type="GO" id="GO:0006865">
    <property type="term" value="P:amino acid transport"/>
    <property type="evidence" value="ECO:0007669"/>
    <property type="project" value="UniProtKB-KW"/>
</dbReference>
<evidence type="ECO:0000256" key="9">
    <source>
        <dbReference type="RuleBase" id="RU363032"/>
    </source>
</evidence>
<comment type="similarity">
    <text evidence="2">Belongs to the binding-protein-dependent transport system permease family. HisMQ subfamily.</text>
</comment>
<evidence type="ECO:0000256" key="4">
    <source>
        <dbReference type="ARBA" id="ARBA00022475"/>
    </source>
</evidence>